<proteinExistence type="predicted"/>
<dbReference type="PANTHER" id="PTHR33067">
    <property type="entry name" value="RNA-DIRECTED DNA POLYMERASE-RELATED"/>
    <property type="match status" value="1"/>
</dbReference>
<feature type="non-terminal residue" evidence="1">
    <location>
        <position position="1"/>
    </location>
</feature>
<accession>A0A371FEM6</accession>
<dbReference type="AlphaFoldDB" id="A0A371FEM6"/>
<dbReference type="Proteomes" id="UP000257109">
    <property type="component" value="Unassembled WGS sequence"/>
</dbReference>
<dbReference type="PANTHER" id="PTHR33067:SF15">
    <property type="entry name" value="RNA-DIRECTED DNA POLYMERASE"/>
    <property type="match status" value="1"/>
</dbReference>
<dbReference type="CDD" id="cd00303">
    <property type="entry name" value="retropepsin_like"/>
    <property type="match status" value="1"/>
</dbReference>
<keyword evidence="2" id="KW-1185">Reference proteome</keyword>
<name>A0A371FEM6_MUCPR</name>
<protein>
    <submittedName>
        <fullName evidence="1">Uncharacterized protein</fullName>
    </submittedName>
</protein>
<gene>
    <name evidence="1" type="ORF">CR513_43204</name>
</gene>
<organism evidence="1 2">
    <name type="scientific">Mucuna pruriens</name>
    <name type="common">Velvet bean</name>
    <name type="synonym">Dolichos pruriens</name>
    <dbReference type="NCBI Taxonomy" id="157652"/>
    <lineage>
        <taxon>Eukaryota</taxon>
        <taxon>Viridiplantae</taxon>
        <taxon>Streptophyta</taxon>
        <taxon>Embryophyta</taxon>
        <taxon>Tracheophyta</taxon>
        <taxon>Spermatophyta</taxon>
        <taxon>Magnoliopsida</taxon>
        <taxon>eudicotyledons</taxon>
        <taxon>Gunneridae</taxon>
        <taxon>Pentapetalae</taxon>
        <taxon>rosids</taxon>
        <taxon>fabids</taxon>
        <taxon>Fabales</taxon>
        <taxon>Fabaceae</taxon>
        <taxon>Papilionoideae</taxon>
        <taxon>50 kb inversion clade</taxon>
        <taxon>NPAAA clade</taxon>
        <taxon>indigoferoid/millettioid clade</taxon>
        <taxon>Phaseoleae</taxon>
        <taxon>Mucuna</taxon>
    </lineage>
</organism>
<dbReference type="EMBL" id="QJKJ01009394">
    <property type="protein sequence ID" value="RDX76759.1"/>
    <property type="molecule type" value="Genomic_DNA"/>
</dbReference>
<evidence type="ECO:0000313" key="1">
    <source>
        <dbReference type="EMBL" id="RDX76759.1"/>
    </source>
</evidence>
<dbReference type="Gene3D" id="2.40.70.10">
    <property type="entry name" value="Acid Proteases"/>
    <property type="match status" value="1"/>
</dbReference>
<reference evidence="1" key="1">
    <citation type="submission" date="2018-05" db="EMBL/GenBank/DDBJ databases">
        <title>Draft genome of Mucuna pruriens seed.</title>
        <authorList>
            <person name="Nnadi N.E."/>
            <person name="Vos R."/>
            <person name="Hasami M.H."/>
            <person name="Devisetty U.K."/>
            <person name="Aguiy J.C."/>
        </authorList>
    </citation>
    <scope>NUCLEOTIDE SEQUENCE [LARGE SCALE GENOMIC DNA]</scope>
    <source>
        <strain evidence="1">JCA_2017</strain>
    </source>
</reference>
<dbReference type="OrthoDB" id="778454at2759"/>
<dbReference type="InterPro" id="IPR021109">
    <property type="entry name" value="Peptidase_aspartic_dom_sf"/>
</dbReference>
<evidence type="ECO:0000313" key="2">
    <source>
        <dbReference type="Proteomes" id="UP000257109"/>
    </source>
</evidence>
<sequence length="294" mass="32836">MKGGVELGGIVSTLTKNDDLITNTRQALPQKCRDPGIFSISCTIGACTFADAMLDLGASINVMPTSIYKSLNCGDLEPTGMTIQLTNRSVVQPLIVLEDILVQVDELIFPTDFYLLDMEDETPRKRSTLILGRLFLMTAKTKIDVHARTLSMEFGDTIVQFNIFEAMKHPVEDTSLFDIDFIDELVNEYMQADTDSIKFFQVVGNTNILDCLRSVFEELDHDEPWGVHDAKVTTTLAHLEHDSKSIDSIDQVLKNEKPECSKHSEVQVARTTKQQSTQIANTLVENESADISRD</sequence>
<comment type="caution">
    <text evidence="1">The sequence shown here is derived from an EMBL/GenBank/DDBJ whole genome shotgun (WGS) entry which is preliminary data.</text>
</comment>